<dbReference type="EMBL" id="LRDH01000096">
    <property type="protein sequence ID" value="PPV15897.1"/>
    <property type="molecule type" value="Genomic_DNA"/>
</dbReference>
<proteinExistence type="predicted"/>
<protein>
    <recommendedName>
        <fullName evidence="4">Type II secretion system protein</fullName>
    </recommendedName>
</protein>
<name>A0A0A6Q323_CLOBU</name>
<keyword evidence="1" id="KW-0472">Membrane</keyword>
<sequence length="144" mass="17150">MKKLEGSILIEVMASILMLSIAGIFVLSTSLKCLRHYENRITEEKLNRVVNMLIKECKYNKSKEELEEFFCGNDVIYFKYDENIDNKLFDSDIFCLESGNDIEIQKISEDNMGTSYKIKVSIDKENIYYEREEEFYKSWWMDEI</sequence>
<keyword evidence="1" id="KW-1133">Transmembrane helix</keyword>
<dbReference type="Proteomes" id="UP000238081">
    <property type="component" value="Unassembled WGS sequence"/>
</dbReference>
<reference evidence="2 3" key="1">
    <citation type="submission" date="2016-01" db="EMBL/GenBank/DDBJ databases">
        <title>Characterization of the Clostridium difficile lineages that are prevalent in Hong Kong and China.</title>
        <authorList>
            <person name="Kwok J.S.-L."/>
            <person name="Lam W.-Y."/>
            <person name="Ip M."/>
            <person name="Chan T.-F."/>
            <person name="Hawkey P.M."/>
            <person name="Tsui S.K.-W."/>
        </authorList>
    </citation>
    <scope>NUCLEOTIDE SEQUENCE [LARGE SCALE GENOMIC DNA]</scope>
    <source>
        <strain evidence="2 3">300064</strain>
    </source>
</reference>
<evidence type="ECO:0000256" key="1">
    <source>
        <dbReference type="SAM" id="Phobius"/>
    </source>
</evidence>
<accession>A0A0A6Q323</accession>
<evidence type="ECO:0000313" key="2">
    <source>
        <dbReference type="EMBL" id="PPV15897.1"/>
    </source>
</evidence>
<organism evidence="2 3">
    <name type="scientific">Clostridium butyricum</name>
    <dbReference type="NCBI Taxonomy" id="1492"/>
    <lineage>
        <taxon>Bacteria</taxon>
        <taxon>Bacillati</taxon>
        <taxon>Bacillota</taxon>
        <taxon>Clostridia</taxon>
        <taxon>Eubacteriales</taxon>
        <taxon>Clostridiaceae</taxon>
        <taxon>Clostridium</taxon>
    </lineage>
</organism>
<evidence type="ECO:0008006" key="4">
    <source>
        <dbReference type="Google" id="ProtNLM"/>
    </source>
</evidence>
<dbReference type="AlphaFoldDB" id="A0A0A6Q323"/>
<evidence type="ECO:0000313" key="3">
    <source>
        <dbReference type="Proteomes" id="UP000238081"/>
    </source>
</evidence>
<keyword evidence="1" id="KW-0812">Transmembrane</keyword>
<feature type="transmembrane region" description="Helical" evidence="1">
    <location>
        <begin position="6"/>
        <end position="27"/>
    </location>
</feature>
<gene>
    <name evidence="2" type="ORF">AWN73_02085</name>
</gene>
<dbReference type="RefSeq" id="WP_043661310.1">
    <property type="nucleotide sequence ID" value="NZ_JSEG01000001.1"/>
</dbReference>
<comment type="caution">
    <text evidence="2">The sequence shown here is derived from an EMBL/GenBank/DDBJ whole genome shotgun (WGS) entry which is preliminary data.</text>
</comment>